<dbReference type="Proteomes" id="UP000001072">
    <property type="component" value="Unassembled WGS sequence"/>
</dbReference>
<feature type="domain" description="DUF7872" evidence="3">
    <location>
        <begin position="359"/>
        <end position="506"/>
    </location>
</feature>
<organism evidence="5">
    <name type="scientific">Melampsora larici-populina (strain 98AG31 / pathotype 3-4-7)</name>
    <name type="common">Poplar leaf rust fungus</name>
    <dbReference type="NCBI Taxonomy" id="747676"/>
    <lineage>
        <taxon>Eukaryota</taxon>
        <taxon>Fungi</taxon>
        <taxon>Dikarya</taxon>
        <taxon>Basidiomycota</taxon>
        <taxon>Pucciniomycotina</taxon>
        <taxon>Pucciniomycetes</taxon>
        <taxon>Pucciniales</taxon>
        <taxon>Melampsoraceae</taxon>
        <taxon>Melampsora</taxon>
    </lineage>
</organism>
<accession>F4RE73</accession>
<dbReference type="EMBL" id="GL883098">
    <property type="protein sequence ID" value="EGG09322.1"/>
    <property type="molecule type" value="Genomic_DNA"/>
</dbReference>
<dbReference type="HOGENOM" id="CLU_030195_1_0_1"/>
<evidence type="ECO:0000256" key="2">
    <source>
        <dbReference type="SAM" id="SignalP"/>
    </source>
</evidence>
<keyword evidence="2" id="KW-0732">Signal</keyword>
<dbReference type="AlphaFoldDB" id="F4RE73"/>
<dbReference type="PANTHER" id="PTHR33339">
    <property type="entry name" value="LYSM DOMAIN-CONTAINING PROTEIN"/>
    <property type="match status" value="1"/>
</dbReference>
<evidence type="ECO:0000313" key="4">
    <source>
        <dbReference type="EMBL" id="EGG09322.1"/>
    </source>
</evidence>
<dbReference type="InterPro" id="IPR057194">
    <property type="entry name" value="DUF7872"/>
</dbReference>
<name>F4RE73_MELLP</name>
<keyword evidence="5" id="KW-1185">Reference proteome</keyword>
<evidence type="ECO:0000313" key="5">
    <source>
        <dbReference type="Proteomes" id="UP000001072"/>
    </source>
</evidence>
<feature type="domain" description="DUF7872" evidence="3">
    <location>
        <begin position="253"/>
        <end position="347"/>
    </location>
</feature>
<feature type="region of interest" description="Disordered" evidence="1">
    <location>
        <begin position="46"/>
        <end position="71"/>
    </location>
</feature>
<evidence type="ECO:0000256" key="1">
    <source>
        <dbReference type="SAM" id="MobiDB-lite"/>
    </source>
</evidence>
<reference evidence="5" key="1">
    <citation type="journal article" date="2011" name="Proc. Natl. Acad. Sci. U.S.A.">
        <title>Obligate biotrophy features unraveled by the genomic analysis of rust fungi.</title>
        <authorList>
            <person name="Duplessis S."/>
            <person name="Cuomo C.A."/>
            <person name="Lin Y.-C."/>
            <person name="Aerts A."/>
            <person name="Tisserant E."/>
            <person name="Veneault-Fourrey C."/>
            <person name="Joly D.L."/>
            <person name="Hacquard S."/>
            <person name="Amselem J."/>
            <person name="Cantarel B.L."/>
            <person name="Chiu R."/>
            <person name="Coutinho P.M."/>
            <person name="Feau N."/>
            <person name="Field M."/>
            <person name="Frey P."/>
            <person name="Gelhaye E."/>
            <person name="Goldberg J."/>
            <person name="Grabherr M.G."/>
            <person name="Kodira C.D."/>
            <person name="Kohler A."/>
            <person name="Kuees U."/>
            <person name="Lindquist E.A."/>
            <person name="Lucas S.M."/>
            <person name="Mago R."/>
            <person name="Mauceli E."/>
            <person name="Morin E."/>
            <person name="Murat C."/>
            <person name="Pangilinan J.L."/>
            <person name="Park R."/>
            <person name="Pearson M."/>
            <person name="Quesneville H."/>
            <person name="Rouhier N."/>
            <person name="Sakthikumar S."/>
            <person name="Salamov A.A."/>
            <person name="Schmutz J."/>
            <person name="Selles B."/>
            <person name="Shapiro H."/>
            <person name="Tanguay P."/>
            <person name="Tuskan G.A."/>
            <person name="Henrissat B."/>
            <person name="Van de Peer Y."/>
            <person name="Rouze P."/>
            <person name="Ellis J.G."/>
            <person name="Dodds P.N."/>
            <person name="Schein J.E."/>
            <person name="Zhong S."/>
            <person name="Hamelin R.C."/>
            <person name="Grigoriev I.V."/>
            <person name="Szabo L.J."/>
            <person name="Martin F."/>
        </authorList>
    </citation>
    <scope>NUCLEOTIDE SEQUENCE [LARGE SCALE GENOMIC DNA]</scope>
    <source>
        <strain evidence="5">98AG31 / pathotype 3-4-7</strain>
    </source>
</reference>
<dbReference type="GeneID" id="18922211"/>
<dbReference type="VEuPathDB" id="FungiDB:MELLADRAFT_104282"/>
<dbReference type="KEGG" id="mlr:MELLADRAFT_104282"/>
<gene>
    <name evidence="4" type="ORF">MELLADRAFT_104282</name>
</gene>
<proteinExistence type="predicted"/>
<evidence type="ECO:0000259" key="3">
    <source>
        <dbReference type="Pfam" id="PF25278"/>
    </source>
</evidence>
<sequence>MLSRSASFFGPLLILFISSSQTSASIQDLQQFGGLHQHAKRMNLPSMMAGGKLGSSKSQHHGPPKDPPEPLSANCTISALVPQTWKSLRLDDYLKNYPNGNATSLPAYAASKGLPSFECGIGQPCSSGQPCYPAALPDWYILFAVEQWNIQLNSMKKAIQWSANYVRSTISSVQSALFPAINTEGIDNFKIDFIENGACMMVSNTMLLDIFSLFYQFQDRVGDVMNIINNVMSAAFELGGGLLNAPKPPEGDREAFNEWTHLENQMVRYEKVMVDGLTKQADKIINAGISTDQGIYGQLKNGTYLQPNEAIYLPLVTDDLKNVTTVVTLVKVLRSVVRPSNLFVELNHQHFDILSSVLIIVQQDAFVTIGSDVCAGNGINGAFEGDDILSYCDTNGTMYNIVRVKNERYESKFENAWVISDHFGYSTQFLTNASISCQQKYGGFEHFPYKNTTLPRDAMADCIVNLPVCDLRNEINSDICVLQKAIKHDNKKHGIVAACRNAGLPI</sequence>
<dbReference type="RefSeq" id="XP_007407682.1">
    <property type="nucleotide sequence ID" value="XM_007407620.1"/>
</dbReference>
<dbReference type="OrthoDB" id="2501761at2759"/>
<dbReference type="PANTHER" id="PTHR33339:SF1">
    <property type="entry name" value="LYSM DOMAIN-CONTAINING PROTEIN"/>
    <property type="match status" value="1"/>
</dbReference>
<dbReference type="Pfam" id="PF25278">
    <property type="entry name" value="DUF7872"/>
    <property type="match status" value="2"/>
</dbReference>
<feature type="signal peptide" evidence="2">
    <location>
        <begin position="1"/>
        <end position="24"/>
    </location>
</feature>
<protein>
    <recommendedName>
        <fullName evidence="3">DUF7872 domain-containing protein</fullName>
    </recommendedName>
</protein>
<feature type="chain" id="PRO_5003321541" description="DUF7872 domain-containing protein" evidence="2">
    <location>
        <begin position="25"/>
        <end position="506"/>
    </location>
</feature>
<dbReference type="InParanoid" id="F4RE73"/>